<sequence>MIYTRRAALFVLAAACFACAGHDQHADPIVGVWRDVRSHHIYEFSRGGLGRFELFVPPDADPMLRAVLTPEVSWRRVHGDYEIALRTPGLDGGFIVQRGIARLDGVRLVSDIEQREGPLILERAH</sequence>
<evidence type="ECO:0000256" key="1">
    <source>
        <dbReference type="SAM" id="SignalP"/>
    </source>
</evidence>
<evidence type="ECO:0000313" key="2">
    <source>
        <dbReference type="EMBL" id="ANP44509.1"/>
    </source>
</evidence>
<dbReference type="STRING" id="1759059.ATE48_00515"/>
<dbReference type="EMBL" id="CP013244">
    <property type="protein sequence ID" value="ANP44509.1"/>
    <property type="molecule type" value="Genomic_DNA"/>
</dbReference>
<evidence type="ECO:0000313" key="3">
    <source>
        <dbReference type="Proteomes" id="UP000092498"/>
    </source>
</evidence>
<protein>
    <recommendedName>
        <fullName evidence="4">Lipocalin-like domain-containing protein</fullName>
    </recommendedName>
</protein>
<reference evidence="2 3" key="1">
    <citation type="submission" date="2015-11" db="EMBL/GenBank/DDBJ databases">
        <title>Whole-Genome Sequence of Candidatus Oderbacter manganicum from the National Park Lower Oder Valley, Germany.</title>
        <authorList>
            <person name="Braun B."/>
            <person name="Liere K."/>
            <person name="Szewzyk U."/>
        </authorList>
    </citation>
    <scope>NUCLEOTIDE SEQUENCE [LARGE SCALE GENOMIC DNA]</scope>
    <source>
        <strain evidence="2 3">OTSz_A_272</strain>
    </source>
</reference>
<gene>
    <name evidence="2" type="ORF">ATE48_00515</name>
</gene>
<dbReference type="RefSeq" id="WP_066766687.1">
    <property type="nucleotide sequence ID" value="NZ_CP013244.1"/>
</dbReference>
<keyword evidence="3" id="KW-1185">Reference proteome</keyword>
<dbReference type="AlphaFoldDB" id="A0A1B1AD83"/>
<evidence type="ECO:0008006" key="4">
    <source>
        <dbReference type="Google" id="ProtNLM"/>
    </source>
</evidence>
<proteinExistence type="predicted"/>
<name>A0A1B1AD83_9PROT</name>
<dbReference type="InParanoid" id="A0A1B1AD83"/>
<accession>A0A1B1AD83</accession>
<keyword evidence="1" id="KW-0732">Signal</keyword>
<organism evidence="2 3">
    <name type="scientific">Candidatus Viadribacter manganicus</name>
    <dbReference type="NCBI Taxonomy" id="1759059"/>
    <lineage>
        <taxon>Bacteria</taxon>
        <taxon>Pseudomonadati</taxon>
        <taxon>Pseudomonadota</taxon>
        <taxon>Alphaproteobacteria</taxon>
        <taxon>Hyphomonadales</taxon>
        <taxon>Hyphomonadaceae</taxon>
        <taxon>Candidatus Viadribacter</taxon>
    </lineage>
</organism>
<dbReference type="Proteomes" id="UP000092498">
    <property type="component" value="Chromosome"/>
</dbReference>
<feature type="chain" id="PRO_5008518608" description="Lipocalin-like domain-containing protein" evidence="1">
    <location>
        <begin position="21"/>
        <end position="125"/>
    </location>
</feature>
<feature type="signal peptide" evidence="1">
    <location>
        <begin position="1"/>
        <end position="20"/>
    </location>
</feature>
<dbReference type="KEGG" id="cbot:ATE48_00515"/>